<evidence type="ECO:0000256" key="11">
    <source>
        <dbReference type="ARBA" id="ARBA00033775"/>
    </source>
</evidence>
<dbReference type="InterPro" id="IPR048328">
    <property type="entry name" value="Dyp_perox_C"/>
</dbReference>
<protein>
    <recommendedName>
        <fullName evidence="10 13">Deferrochelatase</fullName>
        <ecNumber evidence="13">1.11.1.-</ecNumber>
    </recommendedName>
    <alternativeName>
        <fullName evidence="11 13">Peroxidase EfeB</fullName>
    </alternativeName>
</protein>
<feature type="transmembrane region" description="Helical" evidence="14">
    <location>
        <begin position="20"/>
        <end position="38"/>
    </location>
</feature>
<feature type="domain" description="Dyp-type peroxidase N-terminal" evidence="15">
    <location>
        <begin position="60"/>
        <end position="211"/>
    </location>
</feature>
<evidence type="ECO:0000256" key="9">
    <source>
        <dbReference type="ARBA" id="ARBA00025737"/>
    </source>
</evidence>
<evidence type="ECO:0000256" key="5">
    <source>
        <dbReference type="ARBA" id="ARBA00022729"/>
    </source>
</evidence>
<name>A0A8J7IH95_9NOST</name>
<dbReference type="EC" id="1.11.1.-" evidence="13"/>
<evidence type="ECO:0000256" key="2">
    <source>
        <dbReference type="ARBA" id="ARBA00022559"/>
    </source>
</evidence>
<evidence type="ECO:0000256" key="4">
    <source>
        <dbReference type="ARBA" id="ARBA00022723"/>
    </source>
</evidence>
<comment type="function">
    <text evidence="13">Involved in the recovery of exogenous heme iron. Extracts iron from heme while preserving the protoporphyrin ring intact.</text>
</comment>
<keyword evidence="14" id="KW-0812">Transmembrane</keyword>
<dbReference type="GO" id="GO:0030313">
    <property type="term" value="C:cell envelope"/>
    <property type="evidence" value="ECO:0007669"/>
    <property type="project" value="UniProtKB-SubCell"/>
</dbReference>
<keyword evidence="8" id="KW-0456">Lyase</keyword>
<dbReference type="SUPFAM" id="SSF54909">
    <property type="entry name" value="Dimeric alpha+beta barrel"/>
    <property type="match status" value="1"/>
</dbReference>
<organism evidence="17 18">
    <name type="scientific">Dendronalium phyllosphericum CENA369</name>
    <dbReference type="NCBI Taxonomy" id="1725256"/>
    <lineage>
        <taxon>Bacteria</taxon>
        <taxon>Bacillati</taxon>
        <taxon>Cyanobacteriota</taxon>
        <taxon>Cyanophyceae</taxon>
        <taxon>Nostocales</taxon>
        <taxon>Nostocaceae</taxon>
        <taxon>Dendronalium</taxon>
        <taxon>Dendronalium phyllosphericum</taxon>
    </lineage>
</organism>
<dbReference type="EMBL" id="JAECZA010000281">
    <property type="protein sequence ID" value="MBH8577340.1"/>
    <property type="molecule type" value="Genomic_DNA"/>
</dbReference>
<dbReference type="PROSITE" id="PS51404">
    <property type="entry name" value="DYP_PEROXIDASE"/>
    <property type="match status" value="1"/>
</dbReference>
<dbReference type="GO" id="GO:0004325">
    <property type="term" value="F:ferrochelatase activity"/>
    <property type="evidence" value="ECO:0007669"/>
    <property type="project" value="UniProtKB-EC"/>
</dbReference>
<keyword evidence="7 13" id="KW-0408">Iron</keyword>
<keyword evidence="3 13" id="KW-0349">Heme</keyword>
<comment type="similarity">
    <text evidence="9 13">Belongs to the DyP-type peroxidase family.</text>
</comment>
<evidence type="ECO:0000313" key="18">
    <source>
        <dbReference type="Proteomes" id="UP000662314"/>
    </source>
</evidence>
<sequence>MSITKQASLRITPKLGRRDLLIGMAAAGGVAALTTLGYRTLLGTSLDPSEEVVPFFGLHQAGILTPTPAAGLMVAFDTTATNKADLVRLFKTLTERIQFLMAGGTPKPRDPKFPPSDSGIMGPNIAPNNLTITLAVGNSLFDNRFGLGNLKPKRLETMPNFPNDELDPDLCHGDILLQFCANTEESNLHALRDIVKNLPDLITLRWQIAGFLPPNTHKKQGKSTVRNLLGFKDGTANLDAGNDKLMNRIVWVQPNNGEPAWTVGGSYQVVRVIRNLVERWDRTPLQEQETIIGRNKDSGAPLGMKHEKDIPNYAQDPQGKQIPLNAHIRLANPRTSESSLILRRGFNYSRGFDKAGHLDMGLLFVCFQADLEKGFVTVQNRLQGEPLEEYIRPIGGGFFFALPGVKAEGGYLGQSLLEASV</sequence>
<feature type="domain" description="Dyp-type peroxidase C-terminal" evidence="16">
    <location>
        <begin position="225"/>
        <end position="406"/>
    </location>
</feature>
<dbReference type="InterPro" id="IPR011008">
    <property type="entry name" value="Dimeric_a/b-barrel"/>
</dbReference>
<dbReference type="GO" id="GO:0033212">
    <property type="term" value="P:iron import into cell"/>
    <property type="evidence" value="ECO:0007669"/>
    <property type="project" value="InterPro"/>
</dbReference>
<dbReference type="PANTHER" id="PTHR30521:SF4">
    <property type="entry name" value="DEFERROCHELATASE"/>
    <property type="match status" value="1"/>
</dbReference>
<dbReference type="GO" id="GO:0046872">
    <property type="term" value="F:metal ion binding"/>
    <property type="evidence" value="ECO:0007669"/>
    <property type="project" value="UniProtKB-KW"/>
</dbReference>
<evidence type="ECO:0000313" key="17">
    <source>
        <dbReference type="EMBL" id="MBH8577340.1"/>
    </source>
</evidence>
<comment type="catalytic activity">
    <reaction evidence="12">
        <text>heme b + 2 H(+) = protoporphyrin IX + Fe(2+)</text>
        <dbReference type="Rhea" id="RHEA:22584"/>
        <dbReference type="ChEBI" id="CHEBI:15378"/>
        <dbReference type="ChEBI" id="CHEBI:29033"/>
        <dbReference type="ChEBI" id="CHEBI:57306"/>
        <dbReference type="ChEBI" id="CHEBI:60344"/>
        <dbReference type="EC" id="4.98.1.1"/>
    </reaction>
    <physiologicalReaction direction="left-to-right" evidence="12">
        <dbReference type="Rhea" id="RHEA:22585"/>
    </physiologicalReaction>
</comment>
<dbReference type="PANTHER" id="PTHR30521">
    <property type="entry name" value="DEFERROCHELATASE/PEROXIDASE"/>
    <property type="match status" value="1"/>
</dbReference>
<proteinExistence type="inferred from homology"/>
<keyword evidence="18" id="KW-1185">Reference proteome</keyword>
<dbReference type="Pfam" id="PF20628">
    <property type="entry name" value="Dyp_perox_C"/>
    <property type="match status" value="1"/>
</dbReference>
<dbReference type="Proteomes" id="UP000662314">
    <property type="component" value="Unassembled WGS sequence"/>
</dbReference>
<evidence type="ECO:0000259" key="15">
    <source>
        <dbReference type="Pfam" id="PF04261"/>
    </source>
</evidence>
<evidence type="ECO:0000259" key="16">
    <source>
        <dbReference type="Pfam" id="PF20628"/>
    </source>
</evidence>
<comment type="subcellular location">
    <subcellularLocation>
        <location evidence="1">Cell envelope</location>
    </subcellularLocation>
</comment>
<keyword evidence="14" id="KW-0472">Membrane</keyword>
<dbReference type="NCBIfam" id="TIGR01413">
    <property type="entry name" value="Dyp_perox_fam"/>
    <property type="match status" value="1"/>
</dbReference>
<keyword evidence="5" id="KW-0732">Signal</keyword>
<dbReference type="GO" id="GO:0004601">
    <property type="term" value="F:peroxidase activity"/>
    <property type="evidence" value="ECO:0007669"/>
    <property type="project" value="UniProtKB-KW"/>
</dbReference>
<evidence type="ECO:0000256" key="10">
    <source>
        <dbReference type="ARBA" id="ARBA00033771"/>
    </source>
</evidence>
<comment type="caution">
    <text evidence="17">The sequence shown here is derived from an EMBL/GenBank/DDBJ whole genome shotgun (WGS) entry which is preliminary data.</text>
</comment>
<comment type="cofactor">
    <cofactor evidence="13">
        <name>heme b</name>
        <dbReference type="ChEBI" id="CHEBI:60344"/>
    </cofactor>
    <text evidence="13">Binds 1 heme b (iron(II)-protoporphyrin IX) group non-covalently per subunit.</text>
</comment>
<keyword evidence="6 13" id="KW-0560">Oxidoreductase</keyword>
<dbReference type="GO" id="GO:0005829">
    <property type="term" value="C:cytosol"/>
    <property type="evidence" value="ECO:0007669"/>
    <property type="project" value="TreeGrafter"/>
</dbReference>
<dbReference type="Pfam" id="PF04261">
    <property type="entry name" value="Dyp_perox_N"/>
    <property type="match status" value="1"/>
</dbReference>
<accession>A0A8J7IH95</accession>
<gene>
    <name evidence="17" type="primary">efeB</name>
    <name evidence="17" type="ORF">I8752_31115</name>
</gene>
<dbReference type="GO" id="GO:0020037">
    <property type="term" value="F:heme binding"/>
    <property type="evidence" value="ECO:0007669"/>
    <property type="project" value="InterPro"/>
</dbReference>
<evidence type="ECO:0000256" key="13">
    <source>
        <dbReference type="RuleBase" id="RU365017"/>
    </source>
</evidence>
<evidence type="ECO:0000256" key="6">
    <source>
        <dbReference type="ARBA" id="ARBA00023002"/>
    </source>
</evidence>
<evidence type="ECO:0000256" key="8">
    <source>
        <dbReference type="ARBA" id="ARBA00023239"/>
    </source>
</evidence>
<dbReference type="InterPro" id="IPR006313">
    <property type="entry name" value="EfeB/EfeN"/>
</dbReference>
<evidence type="ECO:0000256" key="3">
    <source>
        <dbReference type="ARBA" id="ARBA00022617"/>
    </source>
</evidence>
<dbReference type="AlphaFoldDB" id="A0A8J7IH95"/>
<dbReference type="RefSeq" id="WP_214436036.1">
    <property type="nucleotide sequence ID" value="NZ_CAWPUQ010000215.1"/>
</dbReference>
<evidence type="ECO:0000256" key="12">
    <source>
        <dbReference type="ARBA" id="ARBA00048856"/>
    </source>
</evidence>
<dbReference type="NCBIfam" id="TIGR01412">
    <property type="entry name" value="tat_substr_1"/>
    <property type="match status" value="1"/>
</dbReference>
<dbReference type="InterPro" id="IPR006311">
    <property type="entry name" value="TAT_signal"/>
</dbReference>
<keyword evidence="4 13" id="KW-0479">Metal-binding</keyword>
<evidence type="ECO:0000256" key="7">
    <source>
        <dbReference type="ARBA" id="ARBA00023004"/>
    </source>
</evidence>
<keyword evidence="2 13" id="KW-0575">Peroxidase</keyword>
<dbReference type="PROSITE" id="PS51318">
    <property type="entry name" value="TAT"/>
    <property type="match status" value="1"/>
</dbReference>
<evidence type="ECO:0000256" key="1">
    <source>
        <dbReference type="ARBA" id="ARBA00004196"/>
    </source>
</evidence>
<dbReference type="InterPro" id="IPR048327">
    <property type="entry name" value="Dyp_perox_N"/>
</dbReference>
<reference evidence="17 18" key="1">
    <citation type="journal article" date="2021" name="Int. J. Syst. Evol. Microbiol.">
        <title>Amazonocrinis nigriterrae gen. nov., sp. nov., Atlanticothrix silvestris gen. nov., sp. nov. and Dendronalium phyllosphericum gen. nov., sp. nov., nostocacean cyanobacteria from Brazilian environments.</title>
        <authorList>
            <person name="Alvarenga D.O."/>
            <person name="Andreote A.P.D."/>
            <person name="Branco L.H.Z."/>
            <person name="Delbaje E."/>
            <person name="Cruz R.B."/>
            <person name="Varani A.M."/>
            <person name="Fiore M.F."/>
        </authorList>
    </citation>
    <scope>NUCLEOTIDE SEQUENCE [LARGE SCALE GENOMIC DNA]</scope>
    <source>
        <strain evidence="17 18">CENA369</strain>
    </source>
</reference>
<dbReference type="InterPro" id="IPR006314">
    <property type="entry name" value="Dyp_peroxidase"/>
</dbReference>
<keyword evidence="14" id="KW-1133">Transmembrane helix</keyword>
<evidence type="ECO:0000256" key="14">
    <source>
        <dbReference type="SAM" id="Phobius"/>
    </source>
</evidence>